<sequence length="115" mass="13140">MDKLEQLGHQLAEAMKQADHANVGTIGSVHHKVSPLACELAKNNNPYLTLLKDNHERFEREYGRPAQLVYMPMAMLMSLVGDLPQMEQQLFWMSEVKKIEGMEVKLSQDGTLRLF</sequence>
<dbReference type="EMBL" id="JPRD01000044">
    <property type="protein sequence ID" value="KIF50953.1"/>
    <property type="molecule type" value="Genomic_DNA"/>
</dbReference>
<gene>
    <name evidence="1" type="ORF">H735_21860</name>
</gene>
<organism evidence="1 2">
    <name type="scientific">Vibrio owensii CAIM 1854 = LMG 25443</name>
    <dbReference type="NCBI Taxonomy" id="1229493"/>
    <lineage>
        <taxon>Bacteria</taxon>
        <taxon>Pseudomonadati</taxon>
        <taxon>Pseudomonadota</taxon>
        <taxon>Gammaproteobacteria</taxon>
        <taxon>Vibrionales</taxon>
        <taxon>Vibrionaceae</taxon>
        <taxon>Vibrio</taxon>
    </lineage>
</organism>
<evidence type="ECO:0000313" key="2">
    <source>
        <dbReference type="Proteomes" id="UP000031586"/>
    </source>
</evidence>
<dbReference type="AlphaFoldDB" id="A0A0C1VMB3"/>
<dbReference type="PATRIC" id="fig|1229493.5.peg.3776"/>
<evidence type="ECO:0000313" key="1">
    <source>
        <dbReference type="EMBL" id="KIF50953.1"/>
    </source>
</evidence>
<dbReference type="Proteomes" id="UP000031586">
    <property type="component" value="Unassembled WGS sequence"/>
</dbReference>
<name>A0A0C1VMB3_9VIBR</name>
<protein>
    <submittedName>
        <fullName evidence="1">Uncharacterized protein</fullName>
    </submittedName>
</protein>
<accession>A0A0C1VMB3</accession>
<comment type="caution">
    <text evidence="1">The sequence shown here is derived from an EMBL/GenBank/DDBJ whole genome shotgun (WGS) entry which is preliminary data.</text>
</comment>
<dbReference type="RefSeq" id="WP_020195255.1">
    <property type="nucleotide sequence ID" value="NZ_BAOH01000018.1"/>
</dbReference>
<proteinExistence type="predicted"/>
<reference evidence="1 2" key="1">
    <citation type="submission" date="2014-07" db="EMBL/GenBank/DDBJ databases">
        <title>Unique and conserved regions in Vibrio harveyi and related species in comparison with the shrimp pathogen Vibrio harveyi CAIM 1792.</title>
        <authorList>
            <person name="Espinoza-Valles I."/>
            <person name="Vora G."/>
            <person name="Leekitcharoenphon P."/>
            <person name="Ussery D."/>
            <person name="Hoj L."/>
            <person name="Gomez-Gil B."/>
        </authorList>
    </citation>
    <scope>NUCLEOTIDE SEQUENCE [LARGE SCALE GENOMIC DNA]</scope>
    <source>
        <strain evidence="2">CAIM 1854 / LMG 25443</strain>
    </source>
</reference>